<feature type="transmembrane region" description="Helical" evidence="17">
    <location>
        <begin position="199"/>
        <end position="222"/>
    </location>
</feature>
<evidence type="ECO:0000256" key="6">
    <source>
        <dbReference type="ARBA" id="ARBA00023136"/>
    </source>
</evidence>
<comment type="catalytic activity">
    <reaction evidence="1">
        <text>9-(9Z-hexadecenoyloxy)-octadecanoate + H2O = (9Z)-hexadecenoate + 9-hydroxy-octadecanoate + H(+)</text>
        <dbReference type="Rhea" id="RHEA:52068"/>
        <dbReference type="ChEBI" id="CHEBI:15377"/>
        <dbReference type="ChEBI" id="CHEBI:15378"/>
        <dbReference type="ChEBI" id="CHEBI:32372"/>
        <dbReference type="ChEBI" id="CHEBI:136286"/>
        <dbReference type="ChEBI" id="CHEBI:136309"/>
    </reaction>
    <physiologicalReaction direction="left-to-right" evidence="1">
        <dbReference type="Rhea" id="RHEA:52069"/>
    </physiologicalReaction>
</comment>
<evidence type="ECO:0000256" key="11">
    <source>
        <dbReference type="ARBA" id="ARBA00048701"/>
    </source>
</evidence>
<comment type="catalytic activity">
    <reaction evidence="9">
        <text>9-hexadecanoyloxy-octadecanoate + H2O = 9-hydroxy-octadecanoate + hexadecanoate + H(+)</text>
        <dbReference type="Rhea" id="RHEA:52052"/>
        <dbReference type="ChEBI" id="CHEBI:7896"/>
        <dbReference type="ChEBI" id="CHEBI:15377"/>
        <dbReference type="ChEBI" id="CHEBI:15378"/>
        <dbReference type="ChEBI" id="CHEBI:83670"/>
        <dbReference type="ChEBI" id="CHEBI:136286"/>
    </reaction>
    <physiologicalReaction direction="left-to-right" evidence="9">
        <dbReference type="Rhea" id="RHEA:52053"/>
    </physiologicalReaction>
</comment>
<comment type="catalytic activity">
    <reaction evidence="8">
        <text>13-octadecanoyloxy-octadecanoate + H2O = 13-hydroxy-octadecanoate + octadecanoate + H(+)</text>
        <dbReference type="Rhea" id="RHEA:52084"/>
        <dbReference type="ChEBI" id="CHEBI:15377"/>
        <dbReference type="ChEBI" id="CHEBI:15378"/>
        <dbReference type="ChEBI" id="CHEBI:25629"/>
        <dbReference type="ChEBI" id="CHEBI:136304"/>
        <dbReference type="ChEBI" id="CHEBI:136335"/>
    </reaction>
    <physiologicalReaction direction="left-to-right" evidence="8">
        <dbReference type="Rhea" id="RHEA:52085"/>
    </physiologicalReaction>
</comment>
<evidence type="ECO:0000256" key="3">
    <source>
        <dbReference type="ARBA" id="ARBA00009300"/>
    </source>
</evidence>
<evidence type="ECO:0000256" key="2">
    <source>
        <dbReference type="ARBA" id="ARBA00004127"/>
    </source>
</evidence>
<dbReference type="EMBL" id="JBEUOH010000028">
    <property type="protein sequence ID" value="KAL0859139.1"/>
    <property type="molecule type" value="Genomic_DNA"/>
</dbReference>
<evidence type="ECO:0000256" key="9">
    <source>
        <dbReference type="ARBA" id="ARBA00047863"/>
    </source>
</evidence>
<proteinExistence type="inferred from homology"/>
<evidence type="ECO:0000256" key="12">
    <source>
        <dbReference type="ARBA" id="ARBA00048800"/>
    </source>
</evidence>
<comment type="caution">
    <text evidence="18">The sequence shown here is derived from an EMBL/GenBank/DDBJ whole genome shotgun (WGS) entry which is preliminary data.</text>
</comment>
<comment type="catalytic activity">
    <reaction evidence="12">
        <text>9-(9Z-octadecenoyloxy)-octadecanoate + H2O = 9-hydroxy-octadecanoate + (9Z)-octadecenoate + H(+)</text>
        <dbReference type="Rhea" id="RHEA:52048"/>
        <dbReference type="ChEBI" id="CHEBI:15377"/>
        <dbReference type="ChEBI" id="CHEBI:15378"/>
        <dbReference type="ChEBI" id="CHEBI:30823"/>
        <dbReference type="ChEBI" id="CHEBI:136282"/>
        <dbReference type="ChEBI" id="CHEBI:136286"/>
    </reaction>
    <physiologicalReaction direction="left-to-right" evidence="12">
        <dbReference type="Rhea" id="RHEA:52049"/>
    </physiologicalReaction>
</comment>
<comment type="catalytic activity">
    <reaction evidence="14">
        <text>13-(9Z-octadecenoyloxy)-octadecanoate + H2O = 13-hydroxy-octadecanoate + (9Z)-octadecenoate + H(+)</text>
        <dbReference type="Rhea" id="RHEA:52064"/>
        <dbReference type="ChEBI" id="CHEBI:15377"/>
        <dbReference type="ChEBI" id="CHEBI:15378"/>
        <dbReference type="ChEBI" id="CHEBI:30823"/>
        <dbReference type="ChEBI" id="CHEBI:136303"/>
        <dbReference type="ChEBI" id="CHEBI:136304"/>
    </reaction>
    <physiologicalReaction direction="left-to-right" evidence="14">
        <dbReference type="Rhea" id="RHEA:52065"/>
    </physiologicalReaction>
</comment>
<accession>A0ABR3H387</accession>
<name>A0ABR3H387_LOXSC</name>
<dbReference type="PANTHER" id="PTHR10989">
    <property type="entry name" value="ANDROGEN-INDUCED PROTEIN 1-RELATED"/>
    <property type="match status" value="1"/>
</dbReference>
<dbReference type="Pfam" id="PF04750">
    <property type="entry name" value="Far-17a_AIG1"/>
    <property type="match status" value="1"/>
</dbReference>
<comment type="catalytic activity">
    <reaction evidence="16">
        <text>12-(9Z-hexadecenoyloxy)-octadecanoate + H2O = 12-hydroxyoctadecanoate + (9Z)-hexadecenoate + H(+)</text>
        <dbReference type="Rhea" id="RHEA:52072"/>
        <dbReference type="ChEBI" id="CHEBI:15377"/>
        <dbReference type="ChEBI" id="CHEBI:15378"/>
        <dbReference type="ChEBI" id="CHEBI:32372"/>
        <dbReference type="ChEBI" id="CHEBI:84201"/>
        <dbReference type="ChEBI" id="CHEBI:136312"/>
    </reaction>
    <physiologicalReaction direction="left-to-right" evidence="16">
        <dbReference type="Rhea" id="RHEA:52073"/>
    </physiologicalReaction>
</comment>
<evidence type="ECO:0000256" key="10">
    <source>
        <dbReference type="ARBA" id="ARBA00048680"/>
    </source>
</evidence>
<evidence type="ECO:0000256" key="13">
    <source>
        <dbReference type="ARBA" id="ARBA00049221"/>
    </source>
</evidence>
<evidence type="ECO:0000313" key="19">
    <source>
        <dbReference type="Proteomes" id="UP001549920"/>
    </source>
</evidence>
<comment type="catalytic activity">
    <reaction evidence="11">
        <text>12-(9Z-octadecenoyloxy)-octadecanoate + H2O = 12-hydroxyoctadecanoate + (9Z)-octadecenoate + H(+)</text>
        <dbReference type="Rhea" id="RHEA:52060"/>
        <dbReference type="ChEBI" id="CHEBI:15377"/>
        <dbReference type="ChEBI" id="CHEBI:15378"/>
        <dbReference type="ChEBI" id="CHEBI:30823"/>
        <dbReference type="ChEBI" id="CHEBI:84201"/>
        <dbReference type="ChEBI" id="CHEBI:136302"/>
    </reaction>
    <physiologicalReaction direction="left-to-right" evidence="11">
        <dbReference type="Rhea" id="RHEA:52061"/>
    </physiologicalReaction>
</comment>
<comment type="catalytic activity">
    <reaction evidence="13">
        <text>9-octadecanoyloxy-octadecanoate + H2O = 9-hydroxy-octadecanoate + octadecanoate + H(+)</text>
        <dbReference type="Rhea" id="RHEA:52096"/>
        <dbReference type="ChEBI" id="CHEBI:15377"/>
        <dbReference type="ChEBI" id="CHEBI:15378"/>
        <dbReference type="ChEBI" id="CHEBI:25629"/>
        <dbReference type="ChEBI" id="CHEBI:136286"/>
        <dbReference type="ChEBI" id="CHEBI:136373"/>
    </reaction>
    <physiologicalReaction direction="left-to-right" evidence="13">
        <dbReference type="Rhea" id="RHEA:52097"/>
    </physiologicalReaction>
</comment>
<comment type="subcellular location">
    <subcellularLocation>
        <location evidence="2">Endomembrane system</location>
        <topology evidence="2">Multi-pass membrane protein</topology>
    </subcellularLocation>
</comment>
<evidence type="ECO:0000313" key="18">
    <source>
        <dbReference type="EMBL" id="KAL0859139.1"/>
    </source>
</evidence>
<evidence type="ECO:0000256" key="16">
    <source>
        <dbReference type="ARBA" id="ARBA00049428"/>
    </source>
</evidence>
<gene>
    <name evidence="18" type="ORF">ABMA27_010971</name>
</gene>
<evidence type="ECO:0000256" key="15">
    <source>
        <dbReference type="ARBA" id="ARBA00049322"/>
    </source>
</evidence>
<dbReference type="InterPro" id="IPR006838">
    <property type="entry name" value="ADTRP_AIG1"/>
</dbReference>
<feature type="transmembrane region" description="Helical" evidence="17">
    <location>
        <begin position="159"/>
        <end position="179"/>
    </location>
</feature>
<evidence type="ECO:0000256" key="14">
    <source>
        <dbReference type="ARBA" id="ARBA00049296"/>
    </source>
</evidence>
<dbReference type="Proteomes" id="UP001549920">
    <property type="component" value="Unassembled WGS sequence"/>
</dbReference>
<comment type="catalytic activity">
    <reaction evidence="15">
        <text>13-(9Z-hexadecenoyloxy)-octadecanoate + H2O = 13-hydroxy-octadecanoate + (9Z)-hexadecenoate + H(+)</text>
        <dbReference type="Rhea" id="RHEA:52076"/>
        <dbReference type="ChEBI" id="CHEBI:15377"/>
        <dbReference type="ChEBI" id="CHEBI:15378"/>
        <dbReference type="ChEBI" id="CHEBI:32372"/>
        <dbReference type="ChEBI" id="CHEBI:136304"/>
        <dbReference type="ChEBI" id="CHEBI:136315"/>
    </reaction>
    <physiologicalReaction direction="left-to-right" evidence="15">
        <dbReference type="Rhea" id="RHEA:52077"/>
    </physiologicalReaction>
</comment>
<feature type="transmembrane region" description="Helical" evidence="17">
    <location>
        <begin position="127"/>
        <end position="147"/>
    </location>
</feature>
<evidence type="ECO:0000256" key="5">
    <source>
        <dbReference type="ARBA" id="ARBA00022989"/>
    </source>
</evidence>
<reference evidence="18 19" key="1">
    <citation type="submission" date="2024-06" db="EMBL/GenBank/DDBJ databases">
        <title>A chromosome-level genome assembly of beet webworm, Loxostege sticticalis.</title>
        <authorList>
            <person name="Zhang Y."/>
        </authorList>
    </citation>
    <scope>NUCLEOTIDE SEQUENCE [LARGE SCALE GENOMIC DNA]</scope>
    <source>
        <strain evidence="18">AQ026</strain>
        <tissue evidence="18">Whole body</tissue>
    </source>
</reference>
<comment type="catalytic activity">
    <reaction evidence="10">
        <text>12-octadecanoyloxy-octadecanoate + H2O = 12-hydroxyoctadecanoate + octadecanoate + H(+)</text>
        <dbReference type="Rhea" id="RHEA:52080"/>
        <dbReference type="ChEBI" id="CHEBI:15377"/>
        <dbReference type="ChEBI" id="CHEBI:15378"/>
        <dbReference type="ChEBI" id="CHEBI:25629"/>
        <dbReference type="ChEBI" id="CHEBI:84201"/>
        <dbReference type="ChEBI" id="CHEBI:136330"/>
    </reaction>
    <physiologicalReaction direction="left-to-right" evidence="10">
        <dbReference type="Rhea" id="RHEA:52081"/>
    </physiologicalReaction>
</comment>
<feature type="transmembrane region" description="Helical" evidence="17">
    <location>
        <begin position="92"/>
        <end position="115"/>
    </location>
</feature>
<keyword evidence="6 17" id="KW-0472">Membrane</keyword>
<dbReference type="PANTHER" id="PTHR10989:SF16">
    <property type="entry name" value="AT02829P-RELATED"/>
    <property type="match status" value="1"/>
</dbReference>
<organism evidence="18 19">
    <name type="scientific">Loxostege sticticalis</name>
    <name type="common">Beet webworm moth</name>
    <dbReference type="NCBI Taxonomy" id="481309"/>
    <lineage>
        <taxon>Eukaryota</taxon>
        <taxon>Metazoa</taxon>
        <taxon>Ecdysozoa</taxon>
        <taxon>Arthropoda</taxon>
        <taxon>Hexapoda</taxon>
        <taxon>Insecta</taxon>
        <taxon>Pterygota</taxon>
        <taxon>Neoptera</taxon>
        <taxon>Endopterygota</taxon>
        <taxon>Lepidoptera</taxon>
        <taxon>Glossata</taxon>
        <taxon>Ditrysia</taxon>
        <taxon>Pyraloidea</taxon>
        <taxon>Crambidae</taxon>
        <taxon>Pyraustinae</taxon>
        <taxon>Loxostege</taxon>
    </lineage>
</organism>
<sequence length="246" mass="28959">MKMQQYVYPRIVGHVLVAYLQISYFMEMKRKLADALPTHPELQEFAALLTRYLTIWNLLFQVVYACGALICDVTTALKMEAVVPTWFRRHRFTFFNGIVVPFMMGVSIFWPVFLYDRSLILPKHLDVAISPTCNFLWHGAIIIYSFWETRFLPRDTAKNTTVNILVAAIVAYIATLLYTRYVDLGIWPYGFMAQLEGTVFLYISLAFAVSFMILTYFIQFYVRNFIWQMRKEKKIADRLEKVMKDK</sequence>
<protein>
    <recommendedName>
        <fullName evidence="20">Androgen-dependent TFPI-regulating protein</fullName>
    </recommendedName>
</protein>
<evidence type="ECO:0000256" key="4">
    <source>
        <dbReference type="ARBA" id="ARBA00022692"/>
    </source>
</evidence>
<comment type="similarity">
    <text evidence="3">Belongs to the AIG1 family.</text>
</comment>
<keyword evidence="4 17" id="KW-0812">Transmembrane</keyword>
<evidence type="ECO:0000256" key="17">
    <source>
        <dbReference type="SAM" id="Phobius"/>
    </source>
</evidence>
<evidence type="ECO:0000256" key="8">
    <source>
        <dbReference type="ARBA" id="ARBA00047427"/>
    </source>
</evidence>
<evidence type="ECO:0000256" key="1">
    <source>
        <dbReference type="ARBA" id="ARBA00000923"/>
    </source>
</evidence>
<comment type="catalytic activity">
    <reaction evidence="7">
        <text>12-hexadecanoyloxy-octadecanoate + H2O = 12-hydroxyoctadecanoate + hexadecanoate + H(+)</text>
        <dbReference type="Rhea" id="RHEA:52056"/>
        <dbReference type="ChEBI" id="CHEBI:7896"/>
        <dbReference type="ChEBI" id="CHEBI:15377"/>
        <dbReference type="ChEBI" id="CHEBI:15378"/>
        <dbReference type="ChEBI" id="CHEBI:83677"/>
        <dbReference type="ChEBI" id="CHEBI:84201"/>
    </reaction>
    <physiologicalReaction direction="left-to-right" evidence="7">
        <dbReference type="Rhea" id="RHEA:52057"/>
    </physiologicalReaction>
</comment>
<feature type="transmembrane region" description="Helical" evidence="17">
    <location>
        <begin position="46"/>
        <end position="71"/>
    </location>
</feature>
<feature type="transmembrane region" description="Helical" evidence="17">
    <location>
        <begin position="7"/>
        <end position="26"/>
    </location>
</feature>
<keyword evidence="5 17" id="KW-1133">Transmembrane helix</keyword>
<keyword evidence="19" id="KW-1185">Reference proteome</keyword>
<evidence type="ECO:0000256" key="7">
    <source>
        <dbReference type="ARBA" id="ARBA00047368"/>
    </source>
</evidence>
<evidence type="ECO:0008006" key="20">
    <source>
        <dbReference type="Google" id="ProtNLM"/>
    </source>
</evidence>